<dbReference type="KEGG" id="sur:STAUR_8141"/>
<dbReference type="AlphaFoldDB" id="Q08X81"/>
<dbReference type="HOGENOM" id="CLU_1008014_0_0_7"/>
<protein>
    <recommendedName>
        <fullName evidence="5">DUF4276 family protein</fullName>
    </recommendedName>
</protein>
<evidence type="ECO:0000313" key="3">
    <source>
        <dbReference type="Proteomes" id="UP000001351"/>
    </source>
</evidence>
<dbReference type="OrthoDB" id="10018971at2"/>
<gene>
    <name evidence="1" type="ordered locus">STAUR_8141</name>
    <name evidence="2" type="ORF">STIAU_3263</name>
</gene>
<organism evidence="2 4">
    <name type="scientific">Stigmatella aurantiaca (strain DW4/3-1)</name>
    <dbReference type="NCBI Taxonomy" id="378806"/>
    <lineage>
        <taxon>Bacteria</taxon>
        <taxon>Pseudomonadati</taxon>
        <taxon>Myxococcota</taxon>
        <taxon>Myxococcia</taxon>
        <taxon>Myxococcales</taxon>
        <taxon>Cystobacterineae</taxon>
        <taxon>Archangiaceae</taxon>
        <taxon>Stigmatella</taxon>
    </lineage>
</organism>
<dbReference type="EMBL" id="AAMD01000093">
    <property type="protein sequence ID" value="EAU65109.1"/>
    <property type="molecule type" value="Genomic_DNA"/>
</dbReference>
<accession>Q08X81</accession>
<dbReference type="STRING" id="378806.STAUR_8141"/>
<reference evidence="1 3" key="2">
    <citation type="journal article" date="2011" name="Mol. Biol. Evol.">
        <title>Comparative genomic analysis of fruiting body formation in Myxococcales.</title>
        <authorList>
            <person name="Huntley S."/>
            <person name="Hamann N."/>
            <person name="Wegener-Feldbrugge S."/>
            <person name="Treuner-Lange A."/>
            <person name="Kube M."/>
            <person name="Reinhardt R."/>
            <person name="Klages S."/>
            <person name="Muller R."/>
            <person name="Ronning C.M."/>
            <person name="Nierman W.C."/>
            <person name="Sogaard-Andersen L."/>
        </authorList>
    </citation>
    <scope>NUCLEOTIDE SEQUENCE [LARGE SCALE GENOMIC DNA]</scope>
    <source>
        <strain evidence="1 3">DW4/3-1</strain>
    </source>
</reference>
<name>Q08X81_STIAD</name>
<evidence type="ECO:0000313" key="2">
    <source>
        <dbReference type="EMBL" id="EAU65109.1"/>
    </source>
</evidence>
<evidence type="ECO:0000313" key="4">
    <source>
        <dbReference type="Proteomes" id="UP000032702"/>
    </source>
</evidence>
<keyword evidence="3" id="KW-1185">Reference proteome</keyword>
<sequence length="276" mass="31019">MSTAGRPKRLRLVLFAEGTTDSSLERLWGQELPAFLGLAPFDRVVGFSKHHMVAMSKANMSLPHKTSTTSVGLDVILAQELQKKDFDCAIVAWDLVPAWDSGSDATACRWQDTLLLYEGLARSQKLPPLWHQRATERLHDLKSRAQPSDRKFLPRPEPGTVLSVCMEPEFEGLLLDEAGVKAALGLKGKKLPHRWPTTWLHTPAPRPSETLAKAIEAARSIQPRPPVFRKVRRPLREAKHEWGRLLLNSATPEFRRKILAHPVSERLRLLLAAPAR</sequence>
<dbReference type="Proteomes" id="UP000032702">
    <property type="component" value="Unassembled WGS sequence"/>
</dbReference>
<evidence type="ECO:0008006" key="5">
    <source>
        <dbReference type="Google" id="ProtNLM"/>
    </source>
</evidence>
<proteinExistence type="predicted"/>
<dbReference type="Proteomes" id="UP000001351">
    <property type="component" value="Chromosome"/>
</dbReference>
<dbReference type="EMBL" id="CP002271">
    <property type="protein sequence ID" value="ADO75896.1"/>
    <property type="molecule type" value="Genomic_DNA"/>
</dbReference>
<reference evidence="2 4" key="1">
    <citation type="submission" date="2006-04" db="EMBL/GenBank/DDBJ databases">
        <authorList>
            <person name="Nierman W.C."/>
        </authorList>
    </citation>
    <scope>NUCLEOTIDE SEQUENCE [LARGE SCALE GENOMIC DNA]</scope>
    <source>
        <strain evidence="2 4">DW4/3-1</strain>
    </source>
</reference>
<evidence type="ECO:0000313" key="1">
    <source>
        <dbReference type="EMBL" id="ADO75896.1"/>
    </source>
</evidence>